<dbReference type="InterPro" id="IPR027417">
    <property type="entry name" value="P-loop_NTPase"/>
</dbReference>
<protein>
    <submittedName>
        <fullName evidence="4">DUF2326 domain-containing protein</fullName>
    </submittedName>
</protein>
<feature type="coiled-coil region" evidence="1">
    <location>
        <begin position="395"/>
        <end position="422"/>
    </location>
</feature>
<gene>
    <name evidence="4" type="ORF">VUQ07_01395</name>
    <name evidence="3" type="ORF">VUQ09_03875</name>
</gene>
<evidence type="ECO:0000259" key="2">
    <source>
        <dbReference type="Pfam" id="PF10088"/>
    </source>
</evidence>
<feature type="coiled-coil region" evidence="1">
    <location>
        <begin position="221"/>
        <end position="248"/>
    </location>
</feature>
<organism evidence="4">
    <name type="scientific">Dolosigranulum savutiense</name>
    <dbReference type="NCBI Taxonomy" id="3110288"/>
    <lineage>
        <taxon>Bacteria</taxon>
        <taxon>Bacillati</taxon>
        <taxon>Bacillota</taxon>
        <taxon>Bacilli</taxon>
        <taxon>Lactobacillales</taxon>
        <taxon>Carnobacteriaceae</taxon>
        <taxon>Dolosigranulum</taxon>
    </lineage>
</organism>
<dbReference type="EMBL" id="CP142434">
    <property type="protein sequence ID" value="XBC48538.1"/>
    <property type="molecule type" value="Genomic_DNA"/>
</dbReference>
<keyword evidence="1" id="KW-0175">Coiled coil</keyword>
<dbReference type="SUPFAM" id="SSF52540">
    <property type="entry name" value="P-loop containing nucleoside triphosphate hydrolases"/>
    <property type="match status" value="1"/>
</dbReference>
<dbReference type="EMBL" id="CP142436">
    <property type="protein sequence ID" value="XBC51763.1"/>
    <property type="molecule type" value="Genomic_DNA"/>
</dbReference>
<evidence type="ECO:0000313" key="4">
    <source>
        <dbReference type="EMBL" id="XBC51763.1"/>
    </source>
</evidence>
<name>A0AB74U5S4_9LACT</name>
<reference evidence="4" key="1">
    <citation type="submission" date="2023-12" db="EMBL/GenBank/DDBJ databases">
        <title>Dolosigranulum savutii sp. nov. isolated from human upper respiratory samples collected in Botswana.</title>
        <authorList>
            <person name="Kelly M.S."/>
        </authorList>
    </citation>
    <scope>NUCLEOTIDE SEQUENCE</scope>
    <source>
        <strain evidence="4">MSK211</strain>
        <strain evidence="3">MSK312</strain>
    </source>
</reference>
<proteinExistence type="predicted"/>
<evidence type="ECO:0000313" key="3">
    <source>
        <dbReference type="EMBL" id="XBC48538.1"/>
    </source>
</evidence>
<feature type="domain" description="DUF2326" evidence="2">
    <location>
        <begin position="446"/>
        <end position="570"/>
    </location>
</feature>
<dbReference type="InterPro" id="IPR018760">
    <property type="entry name" value="DUF2326"/>
</dbReference>
<dbReference type="Pfam" id="PF10088">
    <property type="entry name" value="DUF2326"/>
    <property type="match status" value="1"/>
</dbReference>
<dbReference type="AlphaFoldDB" id="A0AB74U5S4"/>
<accession>A0AB74U5S4</accession>
<evidence type="ECO:0000256" key="1">
    <source>
        <dbReference type="SAM" id="Coils"/>
    </source>
</evidence>
<dbReference type="RefSeq" id="WP_347298514.1">
    <property type="nucleotide sequence ID" value="NZ_CP142434.1"/>
</dbReference>
<dbReference type="Gene3D" id="3.40.50.300">
    <property type="entry name" value="P-loop containing nucleotide triphosphate hydrolases"/>
    <property type="match status" value="1"/>
</dbReference>
<sequence length="571" mass="66826">MFIKNLKVSTSSKIIRNMNFQTGLNLIIDDTPTDDQRQTGNNVGKTTVLKLISYCLGRDGKEIYTDSENKKDVYREVKDFLISEEVLITLTLVEDLNKRNAKTIVIERDFLTGKNSIRRINGEQVLQKEFEQELKKMLFPNLENDKPSLRQLISHNIRYKDESINNTLKTLNRYTKDVEYETLYLYLLGCTFKEADEKQSISAKLSQEKSYRDRLESQQTKNSYEIALDLIENEIDELNRTKDSFNINKNFESDLNKLNKVRYEITKNSSFISKLAIRRDIILDAKKEMEQNITNIDIKQIKILYSEAKHNLEEITKTFDELVEYHNKMIIEKIKFITKELPDIESQIGKTEEILNNNLKIEKELIKRVSKSDSFNELNKVISILTEKYRQKGEYESIISQINEVSDNIDKLEIKLSEIDNILYSNEFEENLKKQLSKFNKYFSEISNELYGEKYALKFEKEINRKTSKPVYKFSSFNLNMSSGKKQGEILCFDLAYILFADSEGIPTLHFLLNDKKELMHDNQLIKVAEFIQSNNIQLVVSMLKDKLPTELLENSNIVVELSQNSKLFNI</sequence>